<proteinExistence type="predicted"/>
<dbReference type="OrthoDB" id="7945987at2"/>
<evidence type="ECO:0000259" key="1">
    <source>
        <dbReference type="SMART" id="SM00418"/>
    </source>
</evidence>
<dbReference type="InterPro" id="IPR001845">
    <property type="entry name" value="HTH_ArsR_DNA-bd_dom"/>
</dbReference>
<dbReference type="InterPro" id="IPR036388">
    <property type="entry name" value="WH-like_DNA-bd_sf"/>
</dbReference>
<evidence type="ECO:0000313" key="3">
    <source>
        <dbReference type="Proteomes" id="UP000295157"/>
    </source>
</evidence>
<evidence type="ECO:0000313" key="2">
    <source>
        <dbReference type="EMBL" id="TDC09228.1"/>
    </source>
</evidence>
<comment type="caution">
    <text evidence="2">The sequence shown here is derived from an EMBL/GenBank/DDBJ whole genome shotgun (WGS) entry which is preliminary data.</text>
</comment>
<dbReference type="AlphaFoldDB" id="A0A4R4NIP8"/>
<dbReference type="Pfam" id="PF12840">
    <property type="entry name" value="HTH_20"/>
    <property type="match status" value="1"/>
</dbReference>
<protein>
    <submittedName>
        <fullName evidence="2">MarR family transcriptional regulator</fullName>
    </submittedName>
</protein>
<dbReference type="Gene3D" id="1.10.10.10">
    <property type="entry name" value="Winged helix-like DNA-binding domain superfamily/Winged helix DNA-binding domain"/>
    <property type="match status" value="1"/>
</dbReference>
<dbReference type="InterPro" id="IPR011991">
    <property type="entry name" value="ArsR-like_HTH"/>
</dbReference>
<dbReference type="SUPFAM" id="SSF46785">
    <property type="entry name" value="Winged helix' DNA-binding domain"/>
    <property type="match status" value="1"/>
</dbReference>
<keyword evidence="3" id="KW-1185">Reference proteome</keyword>
<dbReference type="SMART" id="SM00418">
    <property type="entry name" value="HTH_ARSR"/>
    <property type="match status" value="1"/>
</dbReference>
<organism evidence="2 3">
    <name type="scientific">Nonomuraea longispora</name>
    <dbReference type="NCBI Taxonomy" id="1848320"/>
    <lineage>
        <taxon>Bacteria</taxon>
        <taxon>Bacillati</taxon>
        <taxon>Actinomycetota</taxon>
        <taxon>Actinomycetes</taxon>
        <taxon>Streptosporangiales</taxon>
        <taxon>Streptosporangiaceae</taxon>
        <taxon>Nonomuraea</taxon>
    </lineage>
</organism>
<dbReference type="InterPro" id="IPR036390">
    <property type="entry name" value="WH_DNA-bd_sf"/>
</dbReference>
<name>A0A4R4NIP8_9ACTN</name>
<dbReference type="GO" id="GO:0003700">
    <property type="term" value="F:DNA-binding transcription factor activity"/>
    <property type="evidence" value="ECO:0007669"/>
    <property type="project" value="InterPro"/>
</dbReference>
<dbReference type="Proteomes" id="UP000295157">
    <property type="component" value="Unassembled WGS sequence"/>
</dbReference>
<dbReference type="CDD" id="cd00090">
    <property type="entry name" value="HTH_ARSR"/>
    <property type="match status" value="1"/>
</dbReference>
<feature type="domain" description="HTH arsR-type" evidence="1">
    <location>
        <begin position="40"/>
        <end position="135"/>
    </location>
</feature>
<gene>
    <name evidence="2" type="ORF">E1267_07940</name>
</gene>
<dbReference type="EMBL" id="SMJZ01000019">
    <property type="protein sequence ID" value="TDC09228.1"/>
    <property type="molecule type" value="Genomic_DNA"/>
</dbReference>
<reference evidence="2 3" key="1">
    <citation type="submission" date="2019-02" db="EMBL/GenBank/DDBJ databases">
        <title>Draft genome sequences of novel Actinobacteria.</title>
        <authorList>
            <person name="Sahin N."/>
            <person name="Ay H."/>
            <person name="Saygin H."/>
        </authorList>
    </citation>
    <scope>NUCLEOTIDE SEQUENCE [LARGE SCALE GENOMIC DNA]</scope>
    <source>
        <strain evidence="2 3">KC201</strain>
    </source>
</reference>
<sequence>MSSSISTVYDPGKSQNLLCKIPFAAYGGRVEEKYKINDPRVLKAVSHPLRARLLGLLRADGPSTASELGRKLGESSGSTSYHLRELAKYGFIEEDPEQRDGRERRWRSRHRYTSWNSREMSGTPEGREAVRVMRLWQAEVLGRFVQEFDESEWPPEWVETAGLSDHIAELPPAGLAEFMARTEELLRELTVRHAGATDAEQVRIWVGGFPRERRSEP</sequence>
<accession>A0A4R4NIP8</accession>